<name>A0AC34GQ90_9BILA</name>
<proteinExistence type="predicted"/>
<protein>
    <submittedName>
        <fullName evidence="2">Tryptophan--tRNA ligase</fullName>
    </submittedName>
</protein>
<accession>A0AC34GQ90</accession>
<reference evidence="2" key="1">
    <citation type="submission" date="2022-11" db="UniProtKB">
        <authorList>
            <consortium name="WormBaseParasite"/>
        </authorList>
    </citation>
    <scope>IDENTIFICATION</scope>
</reference>
<evidence type="ECO:0000313" key="2">
    <source>
        <dbReference type="WBParaSite" id="ES5_v2.g6607.t1"/>
    </source>
</evidence>
<sequence length="354" mass="40088">MLLRTFKNTKFQPFRESSTRHNNVYVSGIQPTGVAHLGNYFGFIKTWVHLQNGTNDASKFLAVVDLHAITTGLPPPSTLKNNIVRMTASLLACGVDPDKTVLFQQSQIPEHCQLSWILGSLQTITQLQRLPQYKDKSKKYTKGQVPLGLVSYPVLQSADVLLYKGTHVPVGEDQSQHMNLLSDIAERFNFEYKTEYFPIPQMVKSSAPRIRSLKDPLQKMSKSDSSEFSRIDLSDESDILLSKIKRGLTDTTSTISYDWENRPGVSNLVSIYSAFTNLSPEDVVKNCKDLDTLGFKKHLYEIAEETLAPIRNRFNELCNDEAYVWEILNKGSEKARNVAQKNLYEIKKLVGFSE</sequence>
<organism evidence="1 2">
    <name type="scientific">Panagrolaimus sp. ES5</name>
    <dbReference type="NCBI Taxonomy" id="591445"/>
    <lineage>
        <taxon>Eukaryota</taxon>
        <taxon>Metazoa</taxon>
        <taxon>Ecdysozoa</taxon>
        <taxon>Nematoda</taxon>
        <taxon>Chromadorea</taxon>
        <taxon>Rhabditida</taxon>
        <taxon>Tylenchina</taxon>
        <taxon>Panagrolaimomorpha</taxon>
        <taxon>Panagrolaimoidea</taxon>
        <taxon>Panagrolaimidae</taxon>
        <taxon>Panagrolaimus</taxon>
    </lineage>
</organism>
<dbReference type="Proteomes" id="UP000887579">
    <property type="component" value="Unplaced"/>
</dbReference>
<dbReference type="WBParaSite" id="ES5_v2.g6607.t1">
    <property type="protein sequence ID" value="ES5_v2.g6607.t1"/>
    <property type="gene ID" value="ES5_v2.g6607"/>
</dbReference>
<evidence type="ECO:0000313" key="1">
    <source>
        <dbReference type="Proteomes" id="UP000887579"/>
    </source>
</evidence>